<comment type="similarity">
    <text evidence="2">Belongs to the protein kinase superfamily. Ser/Thr protein kinase family.</text>
</comment>
<dbReference type="FunFam" id="3.30.200.20:FF:000432">
    <property type="entry name" value="LRR receptor-like serine/threonine-protein kinase EFR"/>
    <property type="match status" value="1"/>
</dbReference>
<evidence type="ECO:0000256" key="2">
    <source>
        <dbReference type="ARBA" id="ARBA00008684"/>
    </source>
</evidence>
<dbReference type="InterPro" id="IPR051809">
    <property type="entry name" value="Plant_receptor-like_S/T_kinase"/>
</dbReference>
<dbReference type="EMBL" id="JACTNZ010000011">
    <property type="protein sequence ID" value="KAG5524892.1"/>
    <property type="molecule type" value="Genomic_DNA"/>
</dbReference>
<evidence type="ECO:0000256" key="6">
    <source>
        <dbReference type="ARBA" id="ARBA00022527"/>
    </source>
</evidence>
<evidence type="ECO:0000256" key="12">
    <source>
        <dbReference type="ARBA" id="ARBA00022737"/>
    </source>
</evidence>
<dbReference type="SMART" id="SM00220">
    <property type="entry name" value="S_TKc"/>
    <property type="match status" value="1"/>
</dbReference>
<dbReference type="Pfam" id="PF08263">
    <property type="entry name" value="LRRNT_2"/>
    <property type="match status" value="1"/>
</dbReference>
<keyword evidence="12" id="KW-0677">Repeat</keyword>
<evidence type="ECO:0000256" key="16">
    <source>
        <dbReference type="ARBA" id="ARBA00022989"/>
    </source>
</evidence>
<dbReference type="FunFam" id="3.80.10.10:FF:000041">
    <property type="entry name" value="LRR receptor-like serine/threonine-protein kinase ERECTA"/>
    <property type="match status" value="1"/>
</dbReference>
<dbReference type="InterPro" id="IPR008271">
    <property type="entry name" value="Ser/Thr_kinase_AS"/>
</dbReference>
<dbReference type="Gene3D" id="3.80.10.10">
    <property type="entry name" value="Ribonuclease Inhibitor"/>
    <property type="match status" value="3"/>
</dbReference>
<dbReference type="AlphaFoldDB" id="A0AAV6I874"/>
<comment type="catalytic activity">
    <reaction evidence="20">
        <text>L-threonyl-[protein] + ATP = O-phospho-L-threonyl-[protein] + ADP + H(+)</text>
        <dbReference type="Rhea" id="RHEA:46608"/>
        <dbReference type="Rhea" id="RHEA-COMP:11060"/>
        <dbReference type="Rhea" id="RHEA-COMP:11605"/>
        <dbReference type="ChEBI" id="CHEBI:15378"/>
        <dbReference type="ChEBI" id="CHEBI:30013"/>
        <dbReference type="ChEBI" id="CHEBI:30616"/>
        <dbReference type="ChEBI" id="CHEBI:61977"/>
        <dbReference type="ChEBI" id="CHEBI:456216"/>
        <dbReference type="EC" id="2.7.11.1"/>
    </reaction>
</comment>
<dbReference type="Gene3D" id="3.30.200.20">
    <property type="entry name" value="Phosphorylase Kinase, domain 1"/>
    <property type="match status" value="1"/>
</dbReference>
<keyword evidence="14" id="KW-0418">Kinase</keyword>
<dbReference type="Gene3D" id="1.10.510.10">
    <property type="entry name" value="Transferase(Phosphotransferase) domain 1"/>
    <property type="match status" value="1"/>
</dbReference>
<keyword evidence="10 22" id="KW-0812">Transmembrane</keyword>
<dbReference type="SUPFAM" id="SSF52058">
    <property type="entry name" value="L domain-like"/>
    <property type="match status" value="1"/>
</dbReference>
<dbReference type="InterPro" id="IPR013210">
    <property type="entry name" value="LRR_N_plant-typ"/>
</dbReference>
<comment type="caution">
    <text evidence="25">The sequence shown here is derived from an EMBL/GenBank/DDBJ whole genome shotgun (WGS) entry which is preliminary data.</text>
</comment>
<dbReference type="FunFam" id="1.10.510.10:FF:000358">
    <property type="entry name" value="Putative leucine-rich repeat receptor-like serine/threonine-protein kinase"/>
    <property type="match status" value="1"/>
</dbReference>
<evidence type="ECO:0000259" key="24">
    <source>
        <dbReference type="PROSITE" id="PS50011"/>
    </source>
</evidence>
<dbReference type="InterPro" id="IPR003591">
    <property type="entry name" value="Leu-rich_rpt_typical-subtyp"/>
</dbReference>
<evidence type="ECO:0000256" key="20">
    <source>
        <dbReference type="ARBA" id="ARBA00047899"/>
    </source>
</evidence>
<dbReference type="Pfam" id="PF00560">
    <property type="entry name" value="LRR_1"/>
    <property type="match status" value="6"/>
</dbReference>
<dbReference type="SMART" id="SM00365">
    <property type="entry name" value="LRR_SD22"/>
    <property type="match status" value="4"/>
</dbReference>
<evidence type="ECO:0000256" key="8">
    <source>
        <dbReference type="ARBA" id="ARBA00022614"/>
    </source>
</evidence>
<dbReference type="FunFam" id="3.80.10.10:FF:000275">
    <property type="entry name" value="Leucine-rich repeat receptor-like protein kinase"/>
    <property type="match status" value="1"/>
</dbReference>
<feature type="signal peptide" evidence="23">
    <location>
        <begin position="1"/>
        <end position="25"/>
    </location>
</feature>
<keyword evidence="13" id="KW-0547">Nucleotide-binding</keyword>
<evidence type="ECO:0000256" key="1">
    <source>
        <dbReference type="ARBA" id="ARBA00004251"/>
    </source>
</evidence>
<evidence type="ECO:0000256" key="14">
    <source>
        <dbReference type="ARBA" id="ARBA00022777"/>
    </source>
</evidence>
<feature type="chain" id="PRO_5044714810" description="non-specific serine/threonine protein kinase" evidence="23">
    <location>
        <begin position="26"/>
        <end position="1008"/>
    </location>
</feature>
<keyword evidence="5" id="KW-1003">Cell membrane</keyword>
<dbReference type="GO" id="GO:0051707">
    <property type="term" value="P:response to other organism"/>
    <property type="evidence" value="ECO:0007669"/>
    <property type="project" value="UniProtKB-ARBA"/>
</dbReference>
<evidence type="ECO:0000256" key="22">
    <source>
        <dbReference type="SAM" id="Phobius"/>
    </source>
</evidence>
<evidence type="ECO:0000256" key="11">
    <source>
        <dbReference type="ARBA" id="ARBA00022729"/>
    </source>
</evidence>
<dbReference type="Proteomes" id="UP000823749">
    <property type="component" value="Chromosome 11"/>
</dbReference>
<keyword evidence="15" id="KW-0067">ATP-binding</keyword>
<proteinExistence type="inferred from homology"/>
<sequence length="1008" mass="111301">MANWFLLVLYTALIVWWCNAPYTYGMSTNETDRLALLAFKAAIDDQASIGALSSWNDSVHYCDWHGILCSRRHRNRVVMLNLTSKGLVGSLSPHIGNLSFLRRINLSNNSFHGPIPEEISRLFRLQVIRLTNNSFDGGLPNNLSRCSNLEVLYLANNHLSGNIPYQLGSLSKLRYLHLAKNKLSGTIPPSIGNLSLLVKVSFYYCNLQGEIPEGIAKLRQLTVLYFDYNKLSGNIPSSIYNISTLTVFSVQFNRLEGNIPPDLGSKLPNLWFLGFLNNLFTGMIPTSLSNASGLESINFGVNNFIGPMPKDLGELLSLQEMNFQFNQLKDDISFISSLTNCTKLKTLVVNGNLLKGSLPNSVANLSIDLSFMVLEENQLHGSIPSGIGNLLNLNVLYLANNYFSGHVPDTIGRFHKLHRLYLDMNKFTKLPSSIGNLSALNLLYLGQNNIRGSIPLSLGNCQQLLALDLSHNNLYGSIPLEIMNLSSISISFNLGYNSLTGSLPSEVGSLKNLAEFDVSNNRLSESIPNSLSGCLSLEVLQLEGNLFEGEIPQSLSKLRGLRELDLSRNNLTGLIPSYIGELALEKLNLSFNMLYGEVPTQGVFRNASAISIVGMDNLCGGVAELNLPSCPSSKSNTNKLSHKTKMVLCVVVALVICSTLVVSLFMFRYRRRVSRKEASSKPFFEHQILRVSYADLLKATNGFSEANLLGIGNYAPVYKGVLDQDQIVVAVKVLNLQLRGALKSFMLECKALQTVRHRNLLKVLSACSSIDFHGNEFKAIVYEFMANGTLDGWLHQNGVAEHEYLKASQRLDISIDVASALEYLHCGCESTIIHGDLKPSNVLLDDTMVAHIGDFGLAKIISAASTDVLQHQSNSSAIRGTIGYIAPEYGMGDVASTVGDVFSFGILLLELFTGKRPTDNMFKDHLNLHTFVKNALPDRVMDVVDPYIQLEHNNGSWINDCMVSILTIGVACSSESPRDRMEMETIVSKLCKIKKYYLGERRVETVES</sequence>
<dbReference type="SMART" id="SM00369">
    <property type="entry name" value="LRR_TYP"/>
    <property type="match status" value="6"/>
</dbReference>
<keyword evidence="8" id="KW-0433">Leucine-rich repeat</keyword>
<keyword evidence="19" id="KW-0325">Glycoprotein</keyword>
<dbReference type="InterPro" id="IPR011009">
    <property type="entry name" value="Kinase-like_dom_sf"/>
</dbReference>
<dbReference type="InterPro" id="IPR032675">
    <property type="entry name" value="LRR_dom_sf"/>
</dbReference>
<dbReference type="InterPro" id="IPR001611">
    <property type="entry name" value="Leu-rich_rpt"/>
</dbReference>
<feature type="domain" description="Protein kinase" evidence="24">
    <location>
        <begin position="703"/>
        <end position="998"/>
    </location>
</feature>
<protein>
    <recommendedName>
        <fullName evidence="4">non-specific serine/threonine protein kinase</fullName>
        <ecNumber evidence="4">2.7.11.1</ecNumber>
    </recommendedName>
</protein>
<dbReference type="InterPro" id="IPR000719">
    <property type="entry name" value="Prot_kinase_dom"/>
</dbReference>
<dbReference type="GO" id="GO:0006952">
    <property type="term" value="P:defense response"/>
    <property type="evidence" value="ECO:0007669"/>
    <property type="project" value="UniProtKB-ARBA"/>
</dbReference>
<evidence type="ECO:0000256" key="17">
    <source>
        <dbReference type="ARBA" id="ARBA00023136"/>
    </source>
</evidence>
<reference evidence="25" key="1">
    <citation type="submission" date="2020-08" db="EMBL/GenBank/DDBJ databases">
        <title>Plant Genome Project.</title>
        <authorList>
            <person name="Zhang R.-G."/>
        </authorList>
    </citation>
    <scope>NUCLEOTIDE SEQUENCE</scope>
    <source>
        <strain evidence="25">WSP0</strain>
        <tissue evidence="25">Leaf</tissue>
    </source>
</reference>
<keyword evidence="18" id="KW-0675">Receptor</keyword>
<keyword evidence="9" id="KW-0808">Transferase</keyword>
<name>A0AAV6I874_9ERIC</name>
<keyword evidence="26" id="KW-1185">Reference proteome</keyword>
<evidence type="ECO:0000256" key="21">
    <source>
        <dbReference type="ARBA" id="ARBA00048679"/>
    </source>
</evidence>
<organism evidence="25 26">
    <name type="scientific">Rhododendron griersonianum</name>
    <dbReference type="NCBI Taxonomy" id="479676"/>
    <lineage>
        <taxon>Eukaryota</taxon>
        <taxon>Viridiplantae</taxon>
        <taxon>Streptophyta</taxon>
        <taxon>Embryophyta</taxon>
        <taxon>Tracheophyta</taxon>
        <taxon>Spermatophyta</taxon>
        <taxon>Magnoliopsida</taxon>
        <taxon>eudicotyledons</taxon>
        <taxon>Gunneridae</taxon>
        <taxon>Pentapetalae</taxon>
        <taxon>asterids</taxon>
        <taxon>Ericales</taxon>
        <taxon>Ericaceae</taxon>
        <taxon>Ericoideae</taxon>
        <taxon>Rhodoreae</taxon>
        <taxon>Rhododendron</taxon>
    </lineage>
</organism>
<gene>
    <name evidence="25" type="ORF">RHGRI_031537</name>
</gene>
<evidence type="ECO:0000313" key="25">
    <source>
        <dbReference type="EMBL" id="KAG5524892.1"/>
    </source>
</evidence>
<evidence type="ECO:0000256" key="9">
    <source>
        <dbReference type="ARBA" id="ARBA00022679"/>
    </source>
</evidence>
<dbReference type="SUPFAM" id="SSF52047">
    <property type="entry name" value="RNI-like"/>
    <property type="match status" value="1"/>
</dbReference>
<dbReference type="Pfam" id="PF07714">
    <property type="entry name" value="PK_Tyr_Ser-Thr"/>
    <property type="match status" value="1"/>
</dbReference>
<comment type="subcellular location">
    <subcellularLocation>
        <location evidence="1">Cell membrane</location>
        <topology evidence="1">Single-pass type I membrane protein</topology>
    </subcellularLocation>
</comment>
<dbReference type="PROSITE" id="PS50011">
    <property type="entry name" value="PROTEIN_KINASE_DOM"/>
    <property type="match status" value="1"/>
</dbReference>
<dbReference type="PANTHER" id="PTHR27008:SF543">
    <property type="entry name" value="PROTEIN KINASE DOMAIN-CONTAINING PROTEIN"/>
    <property type="match status" value="1"/>
</dbReference>
<comment type="catalytic activity">
    <reaction evidence="21">
        <text>L-seryl-[protein] + ATP = O-phospho-L-seryl-[protein] + ADP + H(+)</text>
        <dbReference type="Rhea" id="RHEA:17989"/>
        <dbReference type="Rhea" id="RHEA-COMP:9863"/>
        <dbReference type="Rhea" id="RHEA-COMP:11604"/>
        <dbReference type="ChEBI" id="CHEBI:15378"/>
        <dbReference type="ChEBI" id="CHEBI:29999"/>
        <dbReference type="ChEBI" id="CHEBI:30616"/>
        <dbReference type="ChEBI" id="CHEBI:83421"/>
        <dbReference type="ChEBI" id="CHEBI:456216"/>
        <dbReference type="EC" id="2.7.11.1"/>
    </reaction>
</comment>
<dbReference type="GO" id="GO:0004674">
    <property type="term" value="F:protein serine/threonine kinase activity"/>
    <property type="evidence" value="ECO:0007669"/>
    <property type="project" value="UniProtKB-KW"/>
</dbReference>
<evidence type="ECO:0000256" key="3">
    <source>
        <dbReference type="ARBA" id="ARBA00009592"/>
    </source>
</evidence>
<evidence type="ECO:0000256" key="18">
    <source>
        <dbReference type="ARBA" id="ARBA00023170"/>
    </source>
</evidence>
<dbReference type="GO" id="GO:0005886">
    <property type="term" value="C:plasma membrane"/>
    <property type="evidence" value="ECO:0007669"/>
    <property type="project" value="UniProtKB-SubCell"/>
</dbReference>
<evidence type="ECO:0000256" key="19">
    <source>
        <dbReference type="ARBA" id="ARBA00023180"/>
    </source>
</evidence>
<dbReference type="SUPFAM" id="SSF56112">
    <property type="entry name" value="Protein kinase-like (PK-like)"/>
    <property type="match status" value="1"/>
</dbReference>
<dbReference type="FunFam" id="3.80.10.10:FF:000288">
    <property type="entry name" value="LRR receptor-like serine/threonine-protein kinase EFR"/>
    <property type="match status" value="1"/>
</dbReference>
<evidence type="ECO:0000256" key="13">
    <source>
        <dbReference type="ARBA" id="ARBA00022741"/>
    </source>
</evidence>
<dbReference type="InterPro" id="IPR001245">
    <property type="entry name" value="Ser-Thr/Tyr_kinase_cat_dom"/>
</dbReference>
<evidence type="ECO:0000256" key="4">
    <source>
        <dbReference type="ARBA" id="ARBA00012513"/>
    </source>
</evidence>
<evidence type="ECO:0000256" key="7">
    <source>
        <dbReference type="ARBA" id="ARBA00022553"/>
    </source>
</evidence>
<evidence type="ECO:0000256" key="15">
    <source>
        <dbReference type="ARBA" id="ARBA00022840"/>
    </source>
</evidence>
<keyword evidence="17 22" id="KW-0472">Membrane</keyword>
<evidence type="ECO:0000256" key="10">
    <source>
        <dbReference type="ARBA" id="ARBA00022692"/>
    </source>
</evidence>
<accession>A0AAV6I874</accession>
<keyword evidence="7" id="KW-0597">Phosphoprotein</keyword>
<dbReference type="InterPro" id="IPR055414">
    <property type="entry name" value="LRR_R13L4/SHOC2-like"/>
</dbReference>
<keyword evidence="11 23" id="KW-0732">Signal</keyword>
<dbReference type="Pfam" id="PF23598">
    <property type="entry name" value="LRR_14"/>
    <property type="match status" value="1"/>
</dbReference>
<dbReference type="GO" id="GO:0005524">
    <property type="term" value="F:ATP binding"/>
    <property type="evidence" value="ECO:0007669"/>
    <property type="project" value="UniProtKB-KW"/>
</dbReference>
<evidence type="ECO:0000256" key="5">
    <source>
        <dbReference type="ARBA" id="ARBA00022475"/>
    </source>
</evidence>
<comment type="similarity">
    <text evidence="3">Belongs to the RLP family.</text>
</comment>
<keyword evidence="6" id="KW-0723">Serine/threonine-protein kinase</keyword>
<evidence type="ECO:0000313" key="26">
    <source>
        <dbReference type="Proteomes" id="UP000823749"/>
    </source>
</evidence>
<feature type="transmembrane region" description="Helical" evidence="22">
    <location>
        <begin position="645"/>
        <end position="667"/>
    </location>
</feature>
<keyword evidence="16 22" id="KW-1133">Transmembrane helix</keyword>
<dbReference type="EMBL" id="JACTNZ010000011">
    <property type="protein sequence ID" value="KAG5524893.1"/>
    <property type="molecule type" value="Genomic_DNA"/>
</dbReference>
<evidence type="ECO:0000256" key="23">
    <source>
        <dbReference type="SAM" id="SignalP"/>
    </source>
</evidence>
<dbReference type="PROSITE" id="PS00108">
    <property type="entry name" value="PROTEIN_KINASE_ST"/>
    <property type="match status" value="1"/>
</dbReference>
<dbReference type="EC" id="2.7.11.1" evidence="4"/>
<dbReference type="PANTHER" id="PTHR27008">
    <property type="entry name" value="OS04G0122200 PROTEIN"/>
    <property type="match status" value="1"/>
</dbReference>